<sequence length="166" mass="18705">MPDPKIKNTVRIVAFTAISTQCVGSMIYHWIWVGKCVVWKSGTMNNATIYIVRLRNVPHPRGNQLSSKLTNNGTATPRQSAYQATTSKTVTESKENEAVTDVDVQTEMTVGRDFVDEATGHHGGFLAWVHWMNGVHSLSMLSEIVEGVIKEIWGDMWRSVMRRNDR</sequence>
<accession>A0AA38UU25</accession>
<protein>
    <submittedName>
        <fullName evidence="2">Uncharacterized protein</fullName>
    </submittedName>
</protein>
<organism evidence="2 3">
    <name type="scientific">Lentinula detonsa</name>
    <dbReference type="NCBI Taxonomy" id="2804962"/>
    <lineage>
        <taxon>Eukaryota</taxon>
        <taxon>Fungi</taxon>
        <taxon>Dikarya</taxon>
        <taxon>Basidiomycota</taxon>
        <taxon>Agaricomycotina</taxon>
        <taxon>Agaricomycetes</taxon>
        <taxon>Agaricomycetidae</taxon>
        <taxon>Agaricales</taxon>
        <taxon>Marasmiineae</taxon>
        <taxon>Omphalotaceae</taxon>
        <taxon>Lentinula</taxon>
    </lineage>
</organism>
<evidence type="ECO:0000313" key="3">
    <source>
        <dbReference type="Proteomes" id="UP001163850"/>
    </source>
</evidence>
<evidence type="ECO:0000313" key="2">
    <source>
        <dbReference type="EMBL" id="KAJ3985689.1"/>
    </source>
</evidence>
<proteinExistence type="predicted"/>
<dbReference type="EMBL" id="MU801956">
    <property type="protein sequence ID" value="KAJ3985689.1"/>
    <property type="molecule type" value="Genomic_DNA"/>
</dbReference>
<dbReference type="AlphaFoldDB" id="A0AA38UU25"/>
<keyword evidence="1" id="KW-1133">Transmembrane helix</keyword>
<gene>
    <name evidence="2" type="ORF">F5890DRAFT_1473544</name>
</gene>
<dbReference type="Proteomes" id="UP001163850">
    <property type="component" value="Unassembled WGS sequence"/>
</dbReference>
<reference evidence="2" key="1">
    <citation type="submission" date="2022-08" db="EMBL/GenBank/DDBJ databases">
        <authorList>
            <consortium name="DOE Joint Genome Institute"/>
            <person name="Min B."/>
            <person name="Riley R."/>
            <person name="Sierra-Patev S."/>
            <person name="Naranjo-Ortiz M."/>
            <person name="Looney B."/>
            <person name="Konkel Z."/>
            <person name="Slot J.C."/>
            <person name="Sakamoto Y."/>
            <person name="Steenwyk J.L."/>
            <person name="Rokas A."/>
            <person name="Carro J."/>
            <person name="Camarero S."/>
            <person name="Ferreira P."/>
            <person name="Molpeceres G."/>
            <person name="Ruiz-Duenas F.J."/>
            <person name="Serrano A."/>
            <person name="Henrissat B."/>
            <person name="Drula E."/>
            <person name="Hughes K.W."/>
            <person name="Mata J.L."/>
            <person name="Ishikawa N.K."/>
            <person name="Vargas-Isla R."/>
            <person name="Ushijima S."/>
            <person name="Smith C.A."/>
            <person name="Ahrendt S."/>
            <person name="Andreopoulos W."/>
            <person name="He G."/>
            <person name="Labutti K."/>
            <person name="Lipzen A."/>
            <person name="Ng V."/>
            <person name="Sandor L."/>
            <person name="Barry K."/>
            <person name="Martinez A.T."/>
            <person name="Xiao Y."/>
            <person name="Gibbons J.G."/>
            <person name="Terashima K."/>
            <person name="Hibbett D.S."/>
            <person name="Grigoriev I.V."/>
        </authorList>
    </citation>
    <scope>NUCLEOTIDE SEQUENCE</scope>
    <source>
        <strain evidence="2">TFB7829</strain>
    </source>
</reference>
<evidence type="ECO:0000256" key="1">
    <source>
        <dbReference type="SAM" id="Phobius"/>
    </source>
</evidence>
<keyword evidence="1" id="KW-0812">Transmembrane</keyword>
<comment type="caution">
    <text evidence="2">The sequence shown here is derived from an EMBL/GenBank/DDBJ whole genome shotgun (WGS) entry which is preliminary data.</text>
</comment>
<keyword evidence="1" id="KW-0472">Membrane</keyword>
<name>A0AA38UU25_9AGAR</name>
<feature type="transmembrane region" description="Helical" evidence="1">
    <location>
        <begin position="12"/>
        <end position="32"/>
    </location>
</feature>